<accession>A0ABR2SNC0</accession>
<evidence type="ECO:0000256" key="1">
    <source>
        <dbReference type="SAM" id="MobiDB-lite"/>
    </source>
</evidence>
<evidence type="ECO:0000313" key="2">
    <source>
        <dbReference type="EMBL" id="KAK9026740.1"/>
    </source>
</evidence>
<sequence length="71" mass="7668">MVAADILFHLPRSTLPETAPKSHENGLEASAPPPSAAILGDLSAGKGYQKIRSSLLTPFPVQPRRRRPQKP</sequence>
<organism evidence="2 3">
    <name type="scientific">Hibiscus sabdariffa</name>
    <name type="common">roselle</name>
    <dbReference type="NCBI Taxonomy" id="183260"/>
    <lineage>
        <taxon>Eukaryota</taxon>
        <taxon>Viridiplantae</taxon>
        <taxon>Streptophyta</taxon>
        <taxon>Embryophyta</taxon>
        <taxon>Tracheophyta</taxon>
        <taxon>Spermatophyta</taxon>
        <taxon>Magnoliopsida</taxon>
        <taxon>eudicotyledons</taxon>
        <taxon>Gunneridae</taxon>
        <taxon>Pentapetalae</taxon>
        <taxon>rosids</taxon>
        <taxon>malvids</taxon>
        <taxon>Malvales</taxon>
        <taxon>Malvaceae</taxon>
        <taxon>Malvoideae</taxon>
        <taxon>Hibiscus</taxon>
    </lineage>
</organism>
<evidence type="ECO:0000313" key="3">
    <source>
        <dbReference type="Proteomes" id="UP001396334"/>
    </source>
</evidence>
<protein>
    <submittedName>
        <fullName evidence="2">Uncharacterized protein</fullName>
    </submittedName>
</protein>
<feature type="region of interest" description="Disordered" evidence="1">
    <location>
        <begin position="1"/>
        <end position="36"/>
    </location>
</feature>
<dbReference type="Proteomes" id="UP001396334">
    <property type="component" value="Unassembled WGS sequence"/>
</dbReference>
<proteinExistence type="predicted"/>
<name>A0ABR2SNC0_9ROSI</name>
<gene>
    <name evidence="2" type="ORF">V6N11_039574</name>
</gene>
<comment type="caution">
    <text evidence="2">The sequence shown here is derived from an EMBL/GenBank/DDBJ whole genome shotgun (WGS) entry which is preliminary data.</text>
</comment>
<reference evidence="2 3" key="1">
    <citation type="journal article" date="2024" name="G3 (Bethesda)">
        <title>Genome assembly of Hibiscus sabdariffa L. provides insights into metabolisms of medicinal natural products.</title>
        <authorList>
            <person name="Kim T."/>
        </authorList>
    </citation>
    <scope>NUCLEOTIDE SEQUENCE [LARGE SCALE GENOMIC DNA]</scope>
    <source>
        <strain evidence="2">TK-2024</strain>
        <tissue evidence="2">Old leaves</tissue>
    </source>
</reference>
<keyword evidence="3" id="KW-1185">Reference proteome</keyword>
<dbReference type="EMBL" id="JBBPBN010000013">
    <property type="protein sequence ID" value="KAK9026740.1"/>
    <property type="molecule type" value="Genomic_DNA"/>
</dbReference>